<comment type="caution">
    <text evidence="10">The sequence shown here is derived from an EMBL/GenBank/DDBJ whole genome shotgun (WGS) entry which is preliminary data.</text>
</comment>
<evidence type="ECO:0000256" key="1">
    <source>
        <dbReference type="ARBA" id="ARBA00022553"/>
    </source>
</evidence>
<evidence type="ECO:0000256" key="3">
    <source>
        <dbReference type="ARBA" id="ARBA00023015"/>
    </source>
</evidence>
<keyword evidence="1 6" id="KW-0597">Phosphoprotein</keyword>
<feature type="domain" description="OmpR/PhoB-type" evidence="9">
    <location>
        <begin position="131"/>
        <end position="229"/>
    </location>
</feature>
<dbReference type="InterPro" id="IPR039420">
    <property type="entry name" value="WalR-like"/>
</dbReference>
<dbReference type="GO" id="GO:0000156">
    <property type="term" value="F:phosphorelay response regulator activity"/>
    <property type="evidence" value="ECO:0007669"/>
    <property type="project" value="TreeGrafter"/>
</dbReference>
<dbReference type="SMART" id="SM00448">
    <property type="entry name" value="REC"/>
    <property type="match status" value="1"/>
</dbReference>
<keyword evidence="5" id="KW-0804">Transcription</keyword>
<dbReference type="InterPro" id="IPR001789">
    <property type="entry name" value="Sig_transdc_resp-reg_receiver"/>
</dbReference>
<keyword evidence="2" id="KW-0902">Two-component regulatory system</keyword>
<evidence type="ECO:0000256" key="5">
    <source>
        <dbReference type="ARBA" id="ARBA00023163"/>
    </source>
</evidence>
<evidence type="ECO:0000259" key="9">
    <source>
        <dbReference type="PROSITE" id="PS51755"/>
    </source>
</evidence>
<feature type="modified residue" description="4-aspartylphosphate" evidence="6">
    <location>
        <position position="57"/>
    </location>
</feature>
<dbReference type="CDD" id="cd17574">
    <property type="entry name" value="REC_OmpR"/>
    <property type="match status" value="1"/>
</dbReference>
<dbReference type="Gene3D" id="3.40.50.2300">
    <property type="match status" value="1"/>
</dbReference>
<dbReference type="CDD" id="cd00383">
    <property type="entry name" value="trans_reg_C"/>
    <property type="match status" value="1"/>
</dbReference>
<keyword evidence="11" id="KW-1185">Reference proteome</keyword>
<name>A0A842HKY9_9BURK</name>
<reference evidence="10 11" key="1">
    <citation type="submission" date="2020-08" db="EMBL/GenBank/DDBJ databases">
        <title>Paraeoetvoesia sp. YC-7-48 draft genome sequence.</title>
        <authorList>
            <person name="Yao L."/>
        </authorList>
    </citation>
    <scope>NUCLEOTIDE SEQUENCE [LARGE SCALE GENOMIC DNA]</scope>
    <source>
        <strain evidence="11">YC-7-48</strain>
    </source>
</reference>
<dbReference type="Proteomes" id="UP000545386">
    <property type="component" value="Unassembled WGS sequence"/>
</dbReference>
<feature type="domain" description="Response regulatory" evidence="8">
    <location>
        <begin position="7"/>
        <end position="123"/>
    </location>
</feature>
<gene>
    <name evidence="10" type="ORF">GTU67_03345</name>
</gene>
<evidence type="ECO:0000256" key="6">
    <source>
        <dbReference type="PROSITE-ProRule" id="PRU00169"/>
    </source>
</evidence>
<dbReference type="PROSITE" id="PS50110">
    <property type="entry name" value="RESPONSE_REGULATORY"/>
    <property type="match status" value="1"/>
</dbReference>
<sequence>MNDTPLRLLIVEDNRPLAENLFEYFGHDRRYVLDFAPDGLTALHLVATQSYDVIVLDVMLPGVSGFDICRRLREDLGCQTPVIFMTAKDQLPDKEAGFGAGADDYLVKPFNLKELKLRVDALGRRRLPSRTGVVHMPGIGFDPGRLVVSVAGHPDLALSGIGARLFEMLIRAYPDFVSYDRIVDTVWGEREVDRHTVRTHVYALRKALQDHTGQTLIKTLHGRGYRLLSPEEVQA</sequence>
<dbReference type="PROSITE" id="PS51755">
    <property type="entry name" value="OMPR_PHOB"/>
    <property type="match status" value="1"/>
</dbReference>
<dbReference type="GO" id="GO:0005829">
    <property type="term" value="C:cytosol"/>
    <property type="evidence" value="ECO:0007669"/>
    <property type="project" value="TreeGrafter"/>
</dbReference>
<evidence type="ECO:0000259" key="8">
    <source>
        <dbReference type="PROSITE" id="PS50110"/>
    </source>
</evidence>
<dbReference type="Pfam" id="PF00486">
    <property type="entry name" value="Trans_reg_C"/>
    <property type="match status" value="1"/>
</dbReference>
<dbReference type="PANTHER" id="PTHR48111">
    <property type="entry name" value="REGULATOR OF RPOS"/>
    <property type="match status" value="1"/>
</dbReference>
<dbReference type="Gene3D" id="1.10.10.10">
    <property type="entry name" value="Winged helix-like DNA-binding domain superfamily/Winged helix DNA-binding domain"/>
    <property type="match status" value="1"/>
</dbReference>
<dbReference type="SUPFAM" id="SSF52172">
    <property type="entry name" value="CheY-like"/>
    <property type="match status" value="1"/>
</dbReference>
<proteinExistence type="predicted"/>
<dbReference type="SUPFAM" id="SSF46894">
    <property type="entry name" value="C-terminal effector domain of the bipartite response regulators"/>
    <property type="match status" value="1"/>
</dbReference>
<dbReference type="AlphaFoldDB" id="A0A842HKY9"/>
<evidence type="ECO:0000256" key="4">
    <source>
        <dbReference type="ARBA" id="ARBA00023125"/>
    </source>
</evidence>
<dbReference type="Pfam" id="PF00072">
    <property type="entry name" value="Response_reg"/>
    <property type="match status" value="1"/>
</dbReference>
<protein>
    <submittedName>
        <fullName evidence="10">Response regulator transcription factor</fullName>
    </submittedName>
</protein>
<evidence type="ECO:0000256" key="7">
    <source>
        <dbReference type="PROSITE-ProRule" id="PRU01091"/>
    </source>
</evidence>
<dbReference type="InterPro" id="IPR016032">
    <property type="entry name" value="Sig_transdc_resp-reg_C-effctor"/>
</dbReference>
<dbReference type="InterPro" id="IPR011006">
    <property type="entry name" value="CheY-like_superfamily"/>
</dbReference>
<keyword evidence="4 7" id="KW-0238">DNA-binding</keyword>
<dbReference type="InterPro" id="IPR001867">
    <property type="entry name" value="OmpR/PhoB-type_DNA-bd"/>
</dbReference>
<evidence type="ECO:0000313" key="11">
    <source>
        <dbReference type="Proteomes" id="UP000545386"/>
    </source>
</evidence>
<dbReference type="RefSeq" id="WP_185778760.1">
    <property type="nucleotide sequence ID" value="NZ_JACJUU010000002.1"/>
</dbReference>
<evidence type="ECO:0000256" key="2">
    <source>
        <dbReference type="ARBA" id="ARBA00023012"/>
    </source>
</evidence>
<feature type="DNA-binding region" description="OmpR/PhoB-type" evidence="7">
    <location>
        <begin position="131"/>
        <end position="229"/>
    </location>
</feature>
<accession>A0A842HKY9</accession>
<evidence type="ECO:0000313" key="10">
    <source>
        <dbReference type="EMBL" id="MBC2768947.1"/>
    </source>
</evidence>
<dbReference type="PANTHER" id="PTHR48111:SF22">
    <property type="entry name" value="REGULATOR OF RPOS"/>
    <property type="match status" value="1"/>
</dbReference>
<dbReference type="InterPro" id="IPR036388">
    <property type="entry name" value="WH-like_DNA-bd_sf"/>
</dbReference>
<dbReference type="GO" id="GO:0006355">
    <property type="term" value="P:regulation of DNA-templated transcription"/>
    <property type="evidence" value="ECO:0007669"/>
    <property type="project" value="InterPro"/>
</dbReference>
<dbReference type="EMBL" id="JACJUU010000002">
    <property type="protein sequence ID" value="MBC2768947.1"/>
    <property type="molecule type" value="Genomic_DNA"/>
</dbReference>
<keyword evidence="3" id="KW-0805">Transcription regulation</keyword>
<dbReference type="GO" id="GO:0000976">
    <property type="term" value="F:transcription cis-regulatory region binding"/>
    <property type="evidence" value="ECO:0007669"/>
    <property type="project" value="TreeGrafter"/>
</dbReference>
<dbReference type="GO" id="GO:0032993">
    <property type="term" value="C:protein-DNA complex"/>
    <property type="evidence" value="ECO:0007669"/>
    <property type="project" value="TreeGrafter"/>
</dbReference>
<dbReference type="SMART" id="SM00862">
    <property type="entry name" value="Trans_reg_C"/>
    <property type="match status" value="1"/>
</dbReference>
<organism evidence="10 11">
    <name type="scientific">Pusillimonas minor</name>
    <dbReference type="NCBI Taxonomy" id="2697024"/>
    <lineage>
        <taxon>Bacteria</taxon>
        <taxon>Pseudomonadati</taxon>
        <taxon>Pseudomonadota</taxon>
        <taxon>Betaproteobacteria</taxon>
        <taxon>Burkholderiales</taxon>
        <taxon>Alcaligenaceae</taxon>
        <taxon>Pusillimonas</taxon>
    </lineage>
</organism>